<dbReference type="EMBL" id="CAEZSL010000218">
    <property type="protein sequence ID" value="CAB4554197.1"/>
    <property type="molecule type" value="Genomic_DNA"/>
</dbReference>
<evidence type="ECO:0000313" key="7">
    <source>
        <dbReference type="EMBL" id="CAB4602275.1"/>
    </source>
</evidence>
<dbReference type="InterPro" id="IPR011032">
    <property type="entry name" value="GroES-like_sf"/>
</dbReference>
<dbReference type="Gene3D" id="3.40.50.720">
    <property type="entry name" value="NAD(P)-binding Rossmann-like Domain"/>
    <property type="match status" value="1"/>
</dbReference>
<evidence type="ECO:0000313" key="9">
    <source>
        <dbReference type="EMBL" id="CAB4974736.1"/>
    </source>
</evidence>
<name>A0A6J6WRV3_9ZZZZ</name>
<evidence type="ECO:0000256" key="4">
    <source>
        <dbReference type="ARBA" id="ARBA00023027"/>
    </source>
</evidence>
<dbReference type="PANTHER" id="PTHR43880">
    <property type="entry name" value="ALCOHOL DEHYDROGENASE"/>
    <property type="match status" value="1"/>
</dbReference>
<dbReference type="InterPro" id="IPR023921">
    <property type="entry name" value="ADH_Zn_actinomycetes"/>
</dbReference>
<dbReference type="GO" id="GO:0046294">
    <property type="term" value="P:formaldehyde catabolic process"/>
    <property type="evidence" value="ECO:0007669"/>
    <property type="project" value="TreeGrafter"/>
</dbReference>
<evidence type="ECO:0000259" key="5">
    <source>
        <dbReference type="SMART" id="SM00829"/>
    </source>
</evidence>
<evidence type="ECO:0000256" key="2">
    <source>
        <dbReference type="ARBA" id="ARBA00022833"/>
    </source>
</evidence>
<dbReference type="EMBL" id="CAFBNZ010000163">
    <property type="protein sequence ID" value="CAB4974736.1"/>
    <property type="molecule type" value="Genomic_DNA"/>
</dbReference>
<gene>
    <name evidence="6" type="ORF">UFOPK1421_01487</name>
    <name evidence="7" type="ORF">UFOPK1820_00816</name>
    <name evidence="8" type="ORF">UFOPK2921_01130</name>
    <name evidence="9" type="ORF">UFOPK3889_00839</name>
</gene>
<keyword evidence="2" id="KW-0862">Zinc</keyword>
<keyword evidence="3" id="KW-0560">Oxidoreductase</keyword>
<dbReference type="EMBL" id="CAEZZV010000159">
    <property type="protein sequence ID" value="CAB4785933.1"/>
    <property type="molecule type" value="Genomic_DNA"/>
</dbReference>
<protein>
    <submittedName>
        <fullName evidence="8">Unannotated protein</fullName>
    </submittedName>
</protein>
<dbReference type="GO" id="GO:0005829">
    <property type="term" value="C:cytosol"/>
    <property type="evidence" value="ECO:0007669"/>
    <property type="project" value="TreeGrafter"/>
</dbReference>
<evidence type="ECO:0000313" key="8">
    <source>
        <dbReference type="EMBL" id="CAB4785933.1"/>
    </source>
</evidence>
<dbReference type="InterPro" id="IPR020843">
    <property type="entry name" value="ER"/>
</dbReference>
<evidence type="ECO:0000256" key="1">
    <source>
        <dbReference type="ARBA" id="ARBA00022723"/>
    </source>
</evidence>
<dbReference type="EMBL" id="CAEZUK010000121">
    <property type="protein sequence ID" value="CAB4602275.1"/>
    <property type="molecule type" value="Genomic_DNA"/>
</dbReference>
<dbReference type="SUPFAM" id="SSF51735">
    <property type="entry name" value="NAD(P)-binding Rossmann-fold domains"/>
    <property type="match status" value="1"/>
</dbReference>
<dbReference type="InterPro" id="IPR002328">
    <property type="entry name" value="ADH_Zn_CS"/>
</dbReference>
<reference evidence="8" key="1">
    <citation type="submission" date="2020-05" db="EMBL/GenBank/DDBJ databases">
        <authorList>
            <person name="Chiriac C."/>
            <person name="Salcher M."/>
            <person name="Ghai R."/>
            <person name="Kavagutti S V."/>
        </authorList>
    </citation>
    <scope>NUCLEOTIDE SEQUENCE</scope>
</reference>
<organism evidence="8">
    <name type="scientific">freshwater metagenome</name>
    <dbReference type="NCBI Taxonomy" id="449393"/>
    <lineage>
        <taxon>unclassified sequences</taxon>
        <taxon>metagenomes</taxon>
        <taxon>ecological metagenomes</taxon>
    </lineage>
</organism>
<keyword evidence="1" id="KW-0479">Metal-binding</keyword>
<dbReference type="InterPro" id="IPR036291">
    <property type="entry name" value="NAD(P)-bd_dom_sf"/>
</dbReference>
<dbReference type="InterPro" id="IPR013154">
    <property type="entry name" value="ADH-like_N"/>
</dbReference>
<accession>A0A6J6WRV3</accession>
<dbReference type="InterPro" id="IPR013149">
    <property type="entry name" value="ADH-like_C"/>
</dbReference>
<dbReference type="GO" id="GO:0008270">
    <property type="term" value="F:zinc ion binding"/>
    <property type="evidence" value="ECO:0007669"/>
    <property type="project" value="InterPro"/>
</dbReference>
<dbReference type="Pfam" id="PF08240">
    <property type="entry name" value="ADH_N"/>
    <property type="match status" value="1"/>
</dbReference>
<dbReference type="Gene3D" id="3.90.180.10">
    <property type="entry name" value="Medium-chain alcohol dehydrogenases, catalytic domain"/>
    <property type="match status" value="1"/>
</dbReference>
<dbReference type="PANTHER" id="PTHR43880:SF12">
    <property type="entry name" value="ALCOHOL DEHYDROGENASE CLASS-3"/>
    <property type="match status" value="1"/>
</dbReference>
<dbReference type="NCBIfam" id="TIGR03989">
    <property type="entry name" value="Rxyl_3153"/>
    <property type="match status" value="1"/>
</dbReference>
<evidence type="ECO:0000313" key="6">
    <source>
        <dbReference type="EMBL" id="CAB4554197.1"/>
    </source>
</evidence>
<dbReference type="SUPFAM" id="SSF50129">
    <property type="entry name" value="GroES-like"/>
    <property type="match status" value="2"/>
</dbReference>
<evidence type="ECO:0000256" key="3">
    <source>
        <dbReference type="ARBA" id="ARBA00023002"/>
    </source>
</evidence>
<dbReference type="CDD" id="cd08279">
    <property type="entry name" value="Zn_ADH_class_III"/>
    <property type="match status" value="1"/>
</dbReference>
<feature type="domain" description="Enoyl reductase (ER)" evidence="5">
    <location>
        <begin position="16"/>
        <end position="367"/>
    </location>
</feature>
<sequence>MKSKAAILWEVNQPWSVEEIELDEPRAGEVLVEMKASGMCHSDEHLTTGDLPFALPIIGGHEGAGIVRKVGEGVSWLAPGDHVVFGFIPSCGRCASCSTGHQNLCDLGALMGTGRQITDGGSRHHARGQELGLMCLLGTFAHHTVVNEASCIKVDDDLPFDKICLLGCGVVTGWGSAVYAAQVRPGDTVAVVGVGGIGANAIQGARLAGAKRIIAIDPIEFKREKAMEFGATHTAASMTEAVALLQEVTWGTMANKVIMTMGVGSGAVMAEAMALASKRGRVVVTNIHPAMEMSVTMNLLDVTLMEKQVVGSLFGSGNPRADIPKLASLYREGQLDLDGLVTRTYSLEGVNDGYEAMRKGENIRGVLVYD</sequence>
<dbReference type="PROSITE" id="PS00059">
    <property type="entry name" value="ADH_ZINC"/>
    <property type="match status" value="1"/>
</dbReference>
<keyword evidence="4" id="KW-0520">NAD</keyword>
<dbReference type="GO" id="GO:0051903">
    <property type="term" value="F:S-(hydroxymethyl)glutathione dehydrogenase [NAD(P)+] activity"/>
    <property type="evidence" value="ECO:0007669"/>
    <property type="project" value="TreeGrafter"/>
</dbReference>
<dbReference type="Pfam" id="PF00107">
    <property type="entry name" value="ADH_zinc_N"/>
    <property type="match status" value="1"/>
</dbReference>
<proteinExistence type="predicted"/>
<dbReference type="AlphaFoldDB" id="A0A6J6WRV3"/>
<dbReference type="SMART" id="SM00829">
    <property type="entry name" value="PKS_ER"/>
    <property type="match status" value="1"/>
</dbReference>